<dbReference type="InterPro" id="IPR036291">
    <property type="entry name" value="NAD(P)-bd_dom_sf"/>
</dbReference>
<evidence type="ECO:0000259" key="1">
    <source>
        <dbReference type="Pfam" id="PF01408"/>
    </source>
</evidence>
<dbReference type="EMBL" id="JAUEPS010000066">
    <property type="protein sequence ID" value="KAK0442006.1"/>
    <property type="molecule type" value="Genomic_DNA"/>
</dbReference>
<dbReference type="InterPro" id="IPR051317">
    <property type="entry name" value="Gfo/Idh/MocA_oxidoreduct"/>
</dbReference>
<dbReference type="Gene3D" id="3.40.50.720">
    <property type="entry name" value="NAD(P)-binding Rossmann-like Domain"/>
    <property type="match status" value="1"/>
</dbReference>
<organism evidence="2 3">
    <name type="scientific">Armillaria tabescens</name>
    <name type="common">Ringless honey mushroom</name>
    <name type="synonym">Agaricus tabescens</name>
    <dbReference type="NCBI Taxonomy" id="1929756"/>
    <lineage>
        <taxon>Eukaryota</taxon>
        <taxon>Fungi</taxon>
        <taxon>Dikarya</taxon>
        <taxon>Basidiomycota</taxon>
        <taxon>Agaricomycotina</taxon>
        <taxon>Agaricomycetes</taxon>
        <taxon>Agaricomycetidae</taxon>
        <taxon>Agaricales</taxon>
        <taxon>Marasmiineae</taxon>
        <taxon>Physalacriaceae</taxon>
        <taxon>Desarmillaria</taxon>
    </lineage>
</organism>
<proteinExistence type="predicted"/>
<dbReference type="Pfam" id="PF01408">
    <property type="entry name" value="GFO_IDH_MocA"/>
    <property type="match status" value="1"/>
</dbReference>
<comment type="caution">
    <text evidence="2">The sequence shown here is derived from an EMBL/GenBank/DDBJ whole genome shotgun (WGS) entry which is preliminary data.</text>
</comment>
<dbReference type="PANTHER" id="PTHR43708">
    <property type="entry name" value="CONSERVED EXPRESSED OXIDOREDUCTASE (EUROFUNG)"/>
    <property type="match status" value="1"/>
</dbReference>
<dbReference type="GeneID" id="85349274"/>
<dbReference type="Proteomes" id="UP001175211">
    <property type="component" value="Unassembled WGS sequence"/>
</dbReference>
<evidence type="ECO:0000313" key="3">
    <source>
        <dbReference type="Proteomes" id="UP001175211"/>
    </source>
</evidence>
<gene>
    <name evidence="2" type="ORF">EV420DRAFT_1082444</name>
</gene>
<dbReference type="InterPro" id="IPR000683">
    <property type="entry name" value="Gfo/Idh/MocA-like_OxRdtase_N"/>
</dbReference>
<name>A0AA39MP76_ARMTA</name>
<reference evidence="2" key="1">
    <citation type="submission" date="2023-06" db="EMBL/GenBank/DDBJ databases">
        <authorList>
            <consortium name="Lawrence Berkeley National Laboratory"/>
            <person name="Ahrendt S."/>
            <person name="Sahu N."/>
            <person name="Indic B."/>
            <person name="Wong-Bajracharya J."/>
            <person name="Merenyi Z."/>
            <person name="Ke H.-M."/>
            <person name="Monk M."/>
            <person name="Kocsube S."/>
            <person name="Drula E."/>
            <person name="Lipzen A."/>
            <person name="Balint B."/>
            <person name="Henrissat B."/>
            <person name="Andreopoulos B."/>
            <person name="Martin F.M."/>
            <person name="Harder C.B."/>
            <person name="Rigling D."/>
            <person name="Ford K.L."/>
            <person name="Foster G.D."/>
            <person name="Pangilinan J."/>
            <person name="Papanicolaou A."/>
            <person name="Barry K."/>
            <person name="LaButti K."/>
            <person name="Viragh M."/>
            <person name="Koriabine M."/>
            <person name="Yan M."/>
            <person name="Riley R."/>
            <person name="Champramary S."/>
            <person name="Plett K.L."/>
            <person name="Tsai I.J."/>
            <person name="Slot J."/>
            <person name="Sipos G."/>
            <person name="Plett J."/>
            <person name="Nagy L.G."/>
            <person name="Grigoriev I.V."/>
        </authorList>
    </citation>
    <scope>NUCLEOTIDE SEQUENCE</scope>
    <source>
        <strain evidence="2">CCBAS 213</strain>
    </source>
</reference>
<evidence type="ECO:0000313" key="2">
    <source>
        <dbReference type="EMBL" id="KAK0442006.1"/>
    </source>
</evidence>
<dbReference type="AlphaFoldDB" id="A0AA39MP76"/>
<dbReference type="RefSeq" id="XP_060324159.1">
    <property type="nucleotide sequence ID" value="XM_060465726.1"/>
</dbReference>
<keyword evidence="3" id="KW-1185">Reference proteome</keyword>
<dbReference type="GO" id="GO:0000166">
    <property type="term" value="F:nucleotide binding"/>
    <property type="evidence" value="ECO:0007669"/>
    <property type="project" value="InterPro"/>
</dbReference>
<accession>A0AA39MP76</accession>
<dbReference type="SUPFAM" id="SSF51735">
    <property type="entry name" value="NAD(P)-binding Rossmann-fold domains"/>
    <property type="match status" value="1"/>
</dbReference>
<feature type="domain" description="Gfo/Idh/MocA-like oxidoreductase N-terminal" evidence="1">
    <location>
        <begin position="8"/>
        <end position="91"/>
    </location>
</feature>
<sequence>MNSTSAEASAVKYSTPETVVKGYHAPESIAADPNLDLIAVSVKTPNHEENATKAIETGKDLFIEWPAGRGLKETKLLADLAKEKGIRMIVGLQARQSPLFRKVKKLVEGS</sequence>
<dbReference type="PANTHER" id="PTHR43708:SF1">
    <property type="entry name" value="GALACTOSE_LACTOSE METABOLISM REGULATORY PROTEIN GAL80"/>
    <property type="match status" value="1"/>
</dbReference>
<protein>
    <recommendedName>
        <fullName evidence="1">Gfo/Idh/MocA-like oxidoreductase N-terminal domain-containing protein</fullName>
    </recommendedName>
</protein>